<dbReference type="OrthoDB" id="9980228at2"/>
<dbReference type="RefSeq" id="WP_088251933.1">
    <property type="nucleotide sequence ID" value="NZ_NIDE01000001.1"/>
</dbReference>
<sequence length="106" mass="11722">MKVTVLVLGVGLAVLGLTSTASAQQPCYGTPVVYNQAYATYPTSYYPTAVSYSYPVSTPAYYSNYAPTYYTPTFGYSTYQRCGYPAYSYSSYGCYSRVSCRSCFCR</sequence>
<comment type="caution">
    <text evidence="2">The sequence shown here is derived from an EMBL/GenBank/DDBJ whole genome shotgun (WGS) entry which is preliminary data.</text>
</comment>
<feature type="chain" id="PRO_5012330131" evidence="1">
    <location>
        <begin position="24"/>
        <end position="106"/>
    </location>
</feature>
<gene>
    <name evidence="2" type="ORF">FRUB_00439</name>
</gene>
<reference evidence="3" key="1">
    <citation type="submission" date="2017-06" db="EMBL/GenBank/DDBJ databases">
        <title>Genome analysis of Fimbriiglobus ruber SP5, the first member of the order Planctomycetales with confirmed chitinolytic capability.</title>
        <authorList>
            <person name="Ravin N.V."/>
            <person name="Rakitin A.L."/>
            <person name="Ivanova A.A."/>
            <person name="Beletsky A.V."/>
            <person name="Kulichevskaya I.S."/>
            <person name="Mardanov A.V."/>
            <person name="Dedysh S.N."/>
        </authorList>
    </citation>
    <scope>NUCLEOTIDE SEQUENCE [LARGE SCALE GENOMIC DNA]</scope>
    <source>
        <strain evidence="3">SP5</strain>
    </source>
</reference>
<proteinExistence type="predicted"/>
<dbReference type="EMBL" id="NIDE01000001">
    <property type="protein sequence ID" value="OWK46740.1"/>
    <property type="molecule type" value="Genomic_DNA"/>
</dbReference>
<dbReference type="Proteomes" id="UP000214646">
    <property type="component" value="Unassembled WGS sequence"/>
</dbReference>
<evidence type="ECO:0000313" key="3">
    <source>
        <dbReference type="Proteomes" id="UP000214646"/>
    </source>
</evidence>
<keyword evidence="3" id="KW-1185">Reference proteome</keyword>
<feature type="signal peptide" evidence="1">
    <location>
        <begin position="1"/>
        <end position="23"/>
    </location>
</feature>
<name>A0A225DYZ1_9BACT</name>
<dbReference type="AlphaFoldDB" id="A0A225DYZ1"/>
<evidence type="ECO:0000313" key="2">
    <source>
        <dbReference type="EMBL" id="OWK46740.1"/>
    </source>
</evidence>
<accession>A0A225DYZ1</accession>
<protein>
    <submittedName>
        <fullName evidence="2">Uncharacterized protein</fullName>
    </submittedName>
</protein>
<organism evidence="2 3">
    <name type="scientific">Fimbriiglobus ruber</name>
    <dbReference type="NCBI Taxonomy" id="1908690"/>
    <lineage>
        <taxon>Bacteria</taxon>
        <taxon>Pseudomonadati</taxon>
        <taxon>Planctomycetota</taxon>
        <taxon>Planctomycetia</taxon>
        <taxon>Gemmatales</taxon>
        <taxon>Gemmataceae</taxon>
        <taxon>Fimbriiglobus</taxon>
    </lineage>
</organism>
<evidence type="ECO:0000256" key="1">
    <source>
        <dbReference type="SAM" id="SignalP"/>
    </source>
</evidence>
<keyword evidence="1" id="KW-0732">Signal</keyword>